<protein>
    <submittedName>
        <fullName evidence="7">Methyl-accepting chemotaxis protein</fullName>
    </submittedName>
</protein>
<proteinExistence type="inferred from homology"/>
<dbReference type="InterPro" id="IPR004090">
    <property type="entry name" value="Chemotax_Me-accpt_rcpt"/>
</dbReference>
<evidence type="ECO:0000313" key="8">
    <source>
        <dbReference type="Proteomes" id="UP000191820"/>
    </source>
</evidence>
<dbReference type="InterPro" id="IPR035965">
    <property type="entry name" value="PAS-like_dom_sf"/>
</dbReference>
<evidence type="ECO:0000256" key="3">
    <source>
        <dbReference type="ARBA" id="ARBA00029447"/>
    </source>
</evidence>
<dbReference type="SUPFAM" id="SSF55785">
    <property type="entry name" value="PYP-like sensor domain (PAS domain)"/>
    <property type="match status" value="1"/>
</dbReference>
<comment type="subcellular location">
    <subcellularLocation>
        <location evidence="1">Membrane</location>
    </subcellularLocation>
</comment>
<evidence type="ECO:0000256" key="1">
    <source>
        <dbReference type="ARBA" id="ARBA00004370"/>
    </source>
</evidence>
<accession>A0ABN4YJ02</accession>
<comment type="similarity">
    <text evidence="3">Belongs to the methyl-accepting chemotaxis (MCP) protein family.</text>
</comment>
<dbReference type="InterPro" id="IPR004089">
    <property type="entry name" value="MCPsignal_dom"/>
</dbReference>
<dbReference type="InterPro" id="IPR013655">
    <property type="entry name" value="PAS_fold_3"/>
</dbReference>
<dbReference type="PROSITE" id="PS50111">
    <property type="entry name" value="CHEMOTAXIS_TRANSDUC_2"/>
    <property type="match status" value="1"/>
</dbReference>
<dbReference type="CDD" id="cd00130">
    <property type="entry name" value="PAS"/>
    <property type="match status" value="1"/>
</dbReference>
<dbReference type="SMART" id="SM00283">
    <property type="entry name" value="MA"/>
    <property type="match status" value="1"/>
</dbReference>
<dbReference type="Pfam" id="PF00015">
    <property type="entry name" value="MCPsignal"/>
    <property type="match status" value="1"/>
</dbReference>
<dbReference type="InterPro" id="IPR000014">
    <property type="entry name" value="PAS"/>
</dbReference>
<feature type="domain" description="Methyl-accepting transducer" evidence="5">
    <location>
        <begin position="267"/>
        <end position="484"/>
    </location>
</feature>
<dbReference type="PROSITE" id="PS50112">
    <property type="entry name" value="PAS"/>
    <property type="match status" value="1"/>
</dbReference>
<dbReference type="Gene3D" id="3.30.450.20">
    <property type="entry name" value="PAS domain"/>
    <property type="match status" value="1"/>
</dbReference>
<sequence length="520" mass="56086">MNSHTASNKEYLFPSDTPLVSSTDPKGIITHCNQAFIDTSGYSREELIGKPHNLVRHPDMPAAVFATMWKTLKAGKVWMGLVKNRRKNGDYYWVSAFVTPVYDGKTLVGYESVRVSAEPSEKQRATKAYSRILAGKSAAPLMTQLSHHTAKILPIVLPSLALMGYFGFQGNHTGLFATLATALLSSLWSLKQQAGHWQHLLDISPKSFADATVAQTYFDDVGMSAQAKLAFISEMARCRTALTRINESVSGLGDISNISKTQVAVTQTSVEQQGIATQQIASAITEMSQAIQEVAQKIEENSHSAENAIQFVDAGSKLADESLSSIHQLSHTVDSIAVTVKELADSTAEIGQAANLISSIADQTNLLALNAAIEAARAGEQGRGFSVVADKVRALALKTRESTDQIHSVINQLSQRTTSAVEMSTQGELAAKHGVEVVENTRNALNEIKDAVVNITDMTFQMSSAAEEQSAVAEHINQQIIDIADGASETANAANKSLTASESLENTIGIFHSLIRRFRV</sequence>
<reference evidence="7 8" key="1">
    <citation type="submission" date="2017-03" db="EMBL/GenBank/DDBJ databases">
        <title>Genome sequencing of Shewanella japonica KCTC 22435.</title>
        <authorList>
            <person name="Kim K.M."/>
        </authorList>
    </citation>
    <scope>NUCLEOTIDE SEQUENCE [LARGE SCALE GENOMIC DNA]</scope>
    <source>
        <strain evidence="7 8">KCTC 22435</strain>
    </source>
</reference>
<dbReference type="Gene3D" id="1.10.287.950">
    <property type="entry name" value="Methyl-accepting chemotaxis protein"/>
    <property type="match status" value="1"/>
</dbReference>
<dbReference type="Proteomes" id="UP000191820">
    <property type="component" value="Chromosome"/>
</dbReference>
<dbReference type="CDD" id="cd11386">
    <property type="entry name" value="MCP_signal"/>
    <property type="match status" value="1"/>
</dbReference>
<organism evidence="7 8">
    <name type="scientific">Shewanella japonica</name>
    <dbReference type="NCBI Taxonomy" id="93973"/>
    <lineage>
        <taxon>Bacteria</taxon>
        <taxon>Pseudomonadati</taxon>
        <taxon>Pseudomonadota</taxon>
        <taxon>Gammaproteobacteria</taxon>
        <taxon>Alteromonadales</taxon>
        <taxon>Shewanellaceae</taxon>
        <taxon>Shewanella</taxon>
    </lineage>
</organism>
<dbReference type="EMBL" id="CP020472">
    <property type="protein sequence ID" value="ARD23274.1"/>
    <property type="molecule type" value="Genomic_DNA"/>
</dbReference>
<gene>
    <name evidence="7" type="ORF">SJ2017_2997</name>
</gene>
<dbReference type="PANTHER" id="PTHR32089:SF74">
    <property type="entry name" value="METHYL-ACCEPTING CHEMOTAXIS PROTEIN AER"/>
    <property type="match status" value="1"/>
</dbReference>
<dbReference type="SMART" id="SM00091">
    <property type="entry name" value="PAS"/>
    <property type="match status" value="1"/>
</dbReference>
<dbReference type="PANTHER" id="PTHR32089">
    <property type="entry name" value="METHYL-ACCEPTING CHEMOTAXIS PROTEIN MCPB"/>
    <property type="match status" value="1"/>
</dbReference>
<feature type="domain" description="PAS" evidence="6">
    <location>
        <begin position="24"/>
        <end position="75"/>
    </location>
</feature>
<evidence type="ECO:0000256" key="4">
    <source>
        <dbReference type="PROSITE-ProRule" id="PRU00284"/>
    </source>
</evidence>
<dbReference type="SUPFAM" id="SSF58104">
    <property type="entry name" value="Methyl-accepting chemotaxis protein (MCP) signaling domain"/>
    <property type="match status" value="1"/>
</dbReference>
<keyword evidence="8" id="KW-1185">Reference proteome</keyword>
<evidence type="ECO:0000256" key="2">
    <source>
        <dbReference type="ARBA" id="ARBA00023224"/>
    </source>
</evidence>
<dbReference type="PRINTS" id="PR00260">
    <property type="entry name" value="CHEMTRNSDUCR"/>
</dbReference>
<evidence type="ECO:0000259" key="5">
    <source>
        <dbReference type="PROSITE" id="PS50111"/>
    </source>
</evidence>
<evidence type="ECO:0000259" key="6">
    <source>
        <dbReference type="PROSITE" id="PS50112"/>
    </source>
</evidence>
<name>A0ABN4YJ02_9GAMM</name>
<dbReference type="RefSeq" id="WP_080916281.1">
    <property type="nucleotide sequence ID" value="NZ_CP020472.1"/>
</dbReference>
<keyword evidence="2 4" id="KW-0807">Transducer</keyword>
<dbReference type="Pfam" id="PF08447">
    <property type="entry name" value="PAS_3"/>
    <property type="match status" value="1"/>
</dbReference>
<evidence type="ECO:0000313" key="7">
    <source>
        <dbReference type="EMBL" id="ARD23274.1"/>
    </source>
</evidence>
<dbReference type="NCBIfam" id="TIGR00229">
    <property type="entry name" value="sensory_box"/>
    <property type="match status" value="1"/>
</dbReference>